<dbReference type="Gene3D" id="3.10.580.10">
    <property type="entry name" value="CBS-domain"/>
    <property type="match status" value="1"/>
</dbReference>
<dbReference type="PROSITE" id="PS51371">
    <property type="entry name" value="CBS"/>
    <property type="match status" value="2"/>
</dbReference>
<comment type="subcellular location">
    <subcellularLocation>
        <location evidence="1">Membrane</location>
        <topology evidence="1">Multi-pass membrane protein</topology>
    </subcellularLocation>
</comment>
<gene>
    <name evidence="12" type="primary">corC_2</name>
    <name evidence="12" type="ORF">L21SP4_02472</name>
</gene>
<protein>
    <submittedName>
        <fullName evidence="12">Magnesium and cobalt efflux protein CorC</fullName>
    </submittedName>
</protein>
<dbReference type="InterPro" id="IPR002550">
    <property type="entry name" value="CNNM"/>
</dbReference>
<evidence type="ECO:0000256" key="3">
    <source>
        <dbReference type="ARBA" id="ARBA00022737"/>
    </source>
</evidence>
<keyword evidence="13" id="KW-1185">Reference proteome</keyword>
<dbReference type="InterPro" id="IPR000644">
    <property type="entry name" value="CBS_dom"/>
</dbReference>
<dbReference type="SUPFAM" id="SSF54631">
    <property type="entry name" value="CBS-domain pair"/>
    <property type="match status" value="1"/>
</dbReference>
<evidence type="ECO:0000256" key="7">
    <source>
        <dbReference type="PROSITE-ProRule" id="PRU00703"/>
    </source>
</evidence>
<keyword evidence="3" id="KW-0677">Repeat</keyword>
<dbReference type="SUPFAM" id="SSF56176">
    <property type="entry name" value="FAD-binding/transporter-associated domain-like"/>
    <property type="match status" value="1"/>
</dbReference>
<keyword evidence="4 8" id="KW-1133">Transmembrane helix</keyword>
<dbReference type="PANTHER" id="PTHR22777:SF17">
    <property type="entry name" value="UPF0053 PROTEIN SLL0260"/>
    <property type="match status" value="1"/>
</dbReference>
<feature type="transmembrane region" description="Helical" evidence="9">
    <location>
        <begin position="93"/>
        <end position="113"/>
    </location>
</feature>
<evidence type="ECO:0000256" key="9">
    <source>
        <dbReference type="SAM" id="Phobius"/>
    </source>
</evidence>
<dbReference type="PANTHER" id="PTHR22777">
    <property type="entry name" value="HEMOLYSIN-RELATED"/>
    <property type="match status" value="1"/>
</dbReference>
<feature type="transmembrane region" description="Helical" evidence="9">
    <location>
        <begin position="12"/>
        <end position="34"/>
    </location>
</feature>
<feature type="domain" description="CNNM transmembrane" evidence="11">
    <location>
        <begin position="3"/>
        <end position="192"/>
    </location>
</feature>
<dbReference type="InterPro" id="IPR044751">
    <property type="entry name" value="Ion_transp-like_CBS"/>
</dbReference>
<evidence type="ECO:0000256" key="5">
    <source>
        <dbReference type="ARBA" id="ARBA00023122"/>
    </source>
</evidence>
<keyword evidence="5 7" id="KW-0129">CBS domain</keyword>
<feature type="domain" description="CBS" evidence="10">
    <location>
        <begin position="210"/>
        <end position="269"/>
    </location>
</feature>
<dbReference type="Pfam" id="PF03471">
    <property type="entry name" value="CorC_HlyC"/>
    <property type="match status" value="1"/>
</dbReference>
<dbReference type="GO" id="GO:0005886">
    <property type="term" value="C:plasma membrane"/>
    <property type="evidence" value="ECO:0007669"/>
    <property type="project" value="TreeGrafter"/>
</dbReference>
<reference evidence="12 13" key="2">
    <citation type="journal article" date="2016" name="ISME J.">
        <title>Characterization of the first cultured representative of Verrucomicrobia subdivision 5 indicates the proposal of a novel phylum.</title>
        <authorList>
            <person name="Spring S."/>
            <person name="Bunk B."/>
            <person name="Sproer C."/>
            <person name="Schumann P."/>
            <person name="Rohde M."/>
            <person name="Tindall B.J."/>
            <person name="Klenk H.P."/>
        </authorList>
    </citation>
    <scope>NUCLEOTIDE SEQUENCE [LARGE SCALE GENOMIC DNA]</scope>
    <source>
        <strain evidence="12 13">L21-Fru-AB</strain>
    </source>
</reference>
<dbReference type="RefSeq" id="WP_052882895.1">
    <property type="nucleotide sequence ID" value="NZ_CP010904.1"/>
</dbReference>
<dbReference type="KEGG" id="vbl:L21SP4_02472"/>
<dbReference type="InterPro" id="IPR005170">
    <property type="entry name" value="Transptr-assoc_dom"/>
</dbReference>
<dbReference type="Pfam" id="PF00571">
    <property type="entry name" value="CBS"/>
    <property type="match status" value="2"/>
</dbReference>
<organism evidence="12 13">
    <name type="scientific">Kiritimatiella glycovorans</name>
    <dbReference type="NCBI Taxonomy" id="1307763"/>
    <lineage>
        <taxon>Bacteria</taxon>
        <taxon>Pseudomonadati</taxon>
        <taxon>Kiritimatiellota</taxon>
        <taxon>Kiritimatiellia</taxon>
        <taxon>Kiritimatiellales</taxon>
        <taxon>Kiritimatiellaceae</taxon>
        <taxon>Kiritimatiella</taxon>
    </lineage>
</organism>
<dbReference type="OrthoDB" id="9798188at2"/>
<reference evidence="13" key="1">
    <citation type="submission" date="2015-02" db="EMBL/GenBank/DDBJ databases">
        <title>Description and complete genome sequence of the first cultured representative of the subdivision 5 of the Verrucomicrobia phylum.</title>
        <authorList>
            <person name="Spring S."/>
            <person name="Bunk B."/>
            <person name="Sproer C."/>
            <person name="Klenk H.-P."/>
        </authorList>
    </citation>
    <scope>NUCLEOTIDE SEQUENCE [LARGE SCALE GENOMIC DNA]</scope>
    <source>
        <strain evidence="13">L21-Fru-AB</strain>
    </source>
</reference>
<dbReference type="PROSITE" id="PS51846">
    <property type="entry name" value="CNNM"/>
    <property type="match status" value="1"/>
</dbReference>
<dbReference type="Pfam" id="PF01595">
    <property type="entry name" value="CNNM"/>
    <property type="match status" value="1"/>
</dbReference>
<dbReference type="Gene3D" id="3.30.465.10">
    <property type="match status" value="1"/>
</dbReference>
<dbReference type="InterPro" id="IPR046342">
    <property type="entry name" value="CBS_dom_sf"/>
</dbReference>
<evidence type="ECO:0000259" key="10">
    <source>
        <dbReference type="PROSITE" id="PS51371"/>
    </source>
</evidence>
<evidence type="ECO:0000259" key="11">
    <source>
        <dbReference type="PROSITE" id="PS51846"/>
    </source>
</evidence>
<evidence type="ECO:0000256" key="2">
    <source>
        <dbReference type="ARBA" id="ARBA00022692"/>
    </source>
</evidence>
<feature type="domain" description="CBS" evidence="10">
    <location>
        <begin position="272"/>
        <end position="328"/>
    </location>
</feature>
<evidence type="ECO:0000313" key="12">
    <source>
        <dbReference type="EMBL" id="AKJ65695.1"/>
    </source>
</evidence>
<dbReference type="InterPro" id="IPR036318">
    <property type="entry name" value="FAD-bd_PCMH-like_sf"/>
</dbReference>
<proteinExistence type="predicted"/>
<dbReference type="CDD" id="cd04590">
    <property type="entry name" value="CBS_pair_CorC_HlyC_assoc"/>
    <property type="match status" value="1"/>
</dbReference>
<dbReference type="EMBL" id="CP010904">
    <property type="protein sequence ID" value="AKJ65695.1"/>
    <property type="molecule type" value="Genomic_DNA"/>
</dbReference>
<keyword evidence="6 8" id="KW-0472">Membrane</keyword>
<dbReference type="GO" id="GO:0050660">
    <property type="term" value="F:flavin adenine dinucleotide binding"/>
    <property type="evidence" value="ECO:0007669"/>
    <property type="project" value="InterPro"/>
</dbReference>
<evidence type="ECO:0000256" key="1">
    <source>
        <dbReference type="ARBA" id="ARBA00004141"/>
    </source>
</evidence>
<accession>A0A0G3ELM7</accession>
<dbReference type="Proteomes" id="UP000035268">
    <property type="component" value="Chromosome"/>
</dbReference>
<evidence type="ECO:0000313" key="13">
    <source>
        <dbReference type="Proteomes" id="UP000035268"/>
    </source>
</evidence>
<keyword evidence="2 8" id="KW-0812">Transmembrane</keyword>
<dbReference type="SMART" id="SM01091">
    <property type="entry name" value="CorC_HlyC"/>
    <property type="match status" value="1"/>
</dbReference>
<evidence type="ECO:0000256" key="6">
    <source>
        <dbReference type="ARBA" id="ARBA00023136"/>
    </source>
</evidence>
<feature type="transmembrane region" description="Helical" evidence="9">
    <location>
        <begin position="63"/>
        <end position="87"/>
    </location>
</feature>
<name>A0A0G3ELM7_9BACT</name>
<dbReference type="STRING" id="1307763.L21SP4_02472"/>
<dbReference type="AlphaFoldDB" id="A0A0G3ELM7"/>
<sequence>MEQLSEYGTGLAGLVLLLAGSAFFSGAETALFSLKRDQLHQLARSEGRTAAAIVSLSSRPAELLVAVLFGNMLVNLLFFCSGAAMATHLGRAAGGWIEVAAGIVLLVLVILFGEILPKALGVSYPLAFSRAAAIPLRGWFALTSPVRAVYRAVRARRGGHEGGEATRMITGEELRILLDLTRGSDSVPVKEKEIIEDIVHLPGIRISEIMTPRVDVLLLDRRGDPGPVLEAARRRDISTLPVYEDHEDRIIGIVGVRDLYFARRDGRDGVGRVRPVKFVPEMLRADELLRRFVEENLEFVVVVDEYGGLAGVVTIEDLLEEVLGEFDAGQALDVDTLGEARYRLSGRLPVREWRALFRGYVPEAELESLPFDTLAGLIVYLLGRVPREGDTVRLQNLAFTVERMHGRRIETVLLELASPEEELKVPLP</sequence>
<evidence type="ECO:0000256" key="8">
    <source>
        <dbReference type="PROSITE-ProRule" id="PRU01193"/>
    </source>
</evidence>
<evidence type="ECO:0000256" key="4">
    <source>
        <dbReference type="ARBA" id="ARBA00022989"/>
    </source>
</evidence>
<dbReference type="InterPro" id="IPR016169">
    <property type="entry name" value="FAD-bd_PCMH_sub2"/>
</dbReference>